<evidence type="ECO:0000313" key="2">
    <source>
        <dbReference type="Proteomes" id="UP001175227"/>
    </source>
</evidence>
<gene>
    <name evidence="1" type="ORF">IW261DRAFT_1655755</name>
</gene>
<name>A0AA39PP40_9AGAR</name>
<dbReference type="EMBL" id="JAUEPR010000003">
    <property type="protein sequence ID" value="KAK0487922.1"/>
    <property type="molecule type" value="Genomic_DNA"/>
</dbReference>
<evidence type="ECO:0000313" key="1">
    <source>
        <dbReference type="EMBL" id="KAK0487922.1"/>
    </source>
</evidence>
<comment type="caution">
    <text evidence="1">The sequence shown here is derived from an EMBL/GenBank/DDBJ whole genome shotgun (WGS) entry which is preliminary data.</text>
</comment>
<dbReference type="AlphaFoldDB" id="A0AA39PP40"/>
<sequence>MTTPLALALPETSGDMHHIFTIPELVTAIITEFVSNGTRGSLVRGLSLAIFRLLAPVEDRQAGQDVFYEWDCSFKTLPMPSGWARFDVYRSRDHINALQFLRDISIISGTYSWTENDLPASGRISLTDIQSLFQCRSVVRFRINHACPLQLSNDDIKSILQNWVTLKELVLNPSPTYFSPSDVSHPYSDWETLTVIAEHGGHLERLGLYLNGFAEIPPRASMPSFPELIQLKVGTSELPSEIREAAQFLSQLLTLQCRVLCPFMSPDHVGWGALAE</sequence>
<dbReference type="Proteomes" id="UP001175227">
    <property type="component" value="Unassembled WGS sequence"/>
</dbReference>
<keyword evidence="2" id="KW-1185">Reference proteome</keyword>
<organism evidence="1 2">
    <name type="scientific">Armillaria novae-zelandiae</name>
    <dbReference type="NCBI Taxonomy" id="153914"/>
    <lineage>
        <taxon>Eukaryota</taxon>
        <taxon>Fungi</taxon>
        <taxon>Dikarya</taxon>
        <taxon>Basidiomycota</taxon>
        <taxon>Agaricomycotina</taxon>
        <taxon>Agaricomycetes</taxon>
        <taxon>Agaricomycetidae</taxon>
        <taxon>Agaricales</taxon>
        <taxon>Marasmiineae</taxon>
        <taxon>Physalacriaceae</taxon>
        <taxon>Armillaria</taxon>
    </lineage>
</organism>
<protein>
    <submittedName>
        <fullName evidence="1">Uncharacterized protein</fullName>
    </submittedName>
</protein>
<reference evidence="1" key="1">
    <citation type="submission" date="2023-06" db="EMBL/GenBank/DDBJ databases">
        <authorList>
            <consortium name="Lawrence Berkeley National Laboratory"/>
            <person name="Ahrendt S."/>
            <person name="Sahu N."/>
            <person name="Indic B."/>
            <person name="Wong-Bajracharya J."/>
            <person name="Merenyi Z."/>
            <person name="Ke H.-M."/>
            <person name="Monk M."/>
            <person name="Kocsube S."/>
            <person name="Drula E."/>
            <person name="Lipzen A."/>
            <person name="Balint B."/>
            <person name="Henrissat B."/>
            <person name="Andreopoulos B."/>
            <person name="Martin F.M."/>
            <person name="Harder C.B."/>
            <person name="Rigling D."/>
            <person name="Ford K.L."/>
            <person name="Foster G.D."/>
            <person name="Pangilinan J."/>
            <person name="Papanicolaou A."/>
            <person name="Barry K."/>
            <person name="LaButti K."/>
            <person name="Viragh M."/>
            <person name="Koriabine M."/>
            <person name="Yan M."/>
            <person name="Riley R."/>
            <person name="Champramary S."/>
            <person name="Plett K.L."/>
            <person name="Tsai I.J."/>
            <person name="Slot J."/>
            <person name="Sipos G."/>
            <person name="Plett J."/>
            <person name="Nagy L.G."/>
            <person name="Grigoriev I.V."/>
        </authorList>
    </citation>
    <scope>NUCLEOTIDE SEQUENCE</scope>
    <source>
        <strain evidence="1">ICMP 16352</strain>
    </source>
</reference>
<proteinExistence type="predicted"/>
<accession>A0AA39PP40</accession>